<accession>A0A564YHC1</accession>
<proteinExistence type="predicted"/>
<protein>
    <submittedName>
        <fullName evidence="1">Uncharacterized protein</fullName>
    </submittedName>
</protein>
<dbReference type="Proteomes" id="UP000321570">
    <property type="component" value="Unassembled WGS sequence"/>
</dbReference>
<organism evidence="1 2">
    <name type="scientific">Hymenolepis diminuta</name>
    <name type="common">Rat tapeworm</name>
    <dbReference type="NCBI Taxonomy" id="6216"/>
    <lineage>
        <taxon>Eukaryota</taxon>
        <taxon>Metazoa</taxon>
        <taxon>Spiralia</taxon>
        <taxon>Lophotrochozoa</taxon>
        <taxon>Platyhelminthes</taxon>
        <taxon>Cestoda</taxon>
        <taxon>Eucestoda</taxon>
        <taxon>Cyclophyllidea</taxon>
        <taxon>Hymenolepididae</taxon>
        <taxon>Hymenolepis</taxon>
    </lineage>
</organism>
<dbReference type="AlphaFoldDB" id="A0A564YHC1"/>
<name>A0A564YHC1_HYMDI</name>
<reference evidence="1 2" key="1">
    <citation type="submission" date="2019-07" db="EMBL/GenBank/DDBJ databases">
        <authorList>
            <person name="Jastrzebski P J."/>
            <person name="Paukszto L."/>
            <person name="Jastrzebski P J."/>
        </authorList>
    </citation>
    <scope>NUCLEOTIDE SEQUENCE [LARGE SCALE GENOMIC DNA]</scope>
    <source>
        <strain evidence="1 2">WMS-il1</strain>
    </source>
</reference>
<keyword evidence="2" id="KW-1185">Reference proteome</keyword>
<sequence>NNLNKSLKIRSTFLKYLLIGRSCVVPELDFSCGVGNGIMERQLNTILYYLKCLQYLHLKRSDEQLNVELIEQFVVKCSQELASIPGCQRLLIKNFLTNHSELFPHLSFDGLEEIHDSRDSGNLSSRLSQLKNVPFFLEASHLACKIKKSSPNEIIKYMDWCWELNHEAFIKLLVEILEIGDPTLRNVSISWIVEALKLDDRILLEFTRHSCGRIRDICIHHPEFSTPFISALQEVSDRNGHIEKSHRSNLERHIKCLRLSGLMPS</sequence>
<evidence type="ECO:0000313" key="2">
    <source>
        <dbReference type="Proteomes" id="UP000321570"/>
    </source>
</evidence>
<feature type="non-terminal residue" evidence="1">
    <location>
        <position position="1"/>
    </location>
</feature>
<evidence type="ECO:0000313" key="1">
    <source>
        <dbReference type="EMBL" id="VUZ46665.1"/>
    </source>
</evidence>
<dbReference type="EMBL" id="CABIJS010000222">
    <property type="protein sequence ID" value="VUZ46665.1"/>
    <property type="molecule type" value="Genomic_DNA"/>
</dbReference>
<gene>
    <name evidence="1" type="ORF">WMSIL1_LOCUS6560</name>
</gene>